<proteinExistence type="predicted"/>
<dbReference type="EMBL" id="QRNO01000008">
    <property type="protein sequence ID" value="RHK52119.1"/>
    <property type="molecule type" value="Genomic_DNA"/>
</dbReference>
<gene>
    <name evidence="2" type="ORF">DW060_02830</name>
</gene>
<evidence type="ECO:0000313" key="3">
    <source>
        <dbReference type="Proteomes" id="UP000286598"/>
    </source>
</evidence>
<accession>A0A3R6MN31</accession>
<reference evidence="2 3" key="1">
    <citation type="submission" date="2018-08" db="EMBL/GenBank/DDBJ databases">
        <title>A genome reference for cultivated species of the human gut microbiota.</title>
        <authorList>
            <person name="Zou Y."/>
            <person name="Xue W."/>
            <person name="Luo G."/>
        </authorList>
    </citation>
    <scope>NUCLEOTIDE SEQUENCE [LARGE SCALE GENOMIC DNA]</scope>
    <source>
        <strain evidence="2 3">AF42-9</strain>
    </source>
</reference>
<comment type="caution">
    <text evidence="2">The sequence shown here is derived from an EMBL/GenBank/DDBJ whole genome shotgun (WGS) entry which is preliminary data.</text>
</comment>
<dbReference type="Pfam" id="PF07638">
    <property type="entry name" value="Sigma70_ECF"/>
    <property type="match status" value="1"/>
</dbReference>
<dbReference type="OrthoDB" id="489040at2"/>
<sequence length="365" mass="42190">MKKEEKNVAQLTDDEILEGFRNADEHIVKEYFYGYCRVAYCIYDRCYDLQYKPGMDFYSLAHEYYLALIKHDFRQLEDRKPTMSLKTWMVNGFRFLVLDKLKGLKKEQQKESLEERMGNSHLRFDVHDDEFAEEFRNAIDEICHTYYGRDSRNSIILQMLFVEGFKGKEIAAQLGISQPAVTERYNRMMHDVVVPYFKRYFVTNEYGLQREIKASYSVAPTSASAFSNYIFRDMKENYTGRVTPSWIDDLQENQVFVFGGNLAGMHGGGAARIARLRFGAVMGNGVGMQGRSYAIPTMQGGTETIRPYVNDFIAYAKKHPELTFLVTPIGCGIAGFEPEDIAPLFEEASNVENIWLPKSFWKVLE</sequence>
<name>A0A3R6MN31_9BACT</name>
<dbReference type="InterPro" id="IPR053812">
    <property type="entry name" value="HTH_Sigma70_ECF-like"/>
</dbReference>
<dbReference type="Proteomes" id="UP000286598">
    <property type="component" value="Unassembled WGS sequence"/>
</dbReference>
<evidence type="ECO:0000259" key="1">
    <source>
        <dbReference type="Pfam" id="PF07638"/>
    </source>
</evidence>
<evidence type="ECO:0000313" key="2">
    <source>
        <dbReference type="EMBL" id="RHK52119.1"/>
    </source>
</evidence>
<organism evidence="2 3">
    <name type="scientific">Leyella stercorea</name>
    <dbReference type="NCBI Taxonomy" id="363265"/>
    <lineage>
        <taxon>Bacteria</taxon>
        <taxon>Pseudomonadati</taxon>
        <taxon>Bacteroidota</taxon>
        <taxon>Bacteroidia</taxon>
        <taxon>Bacteroidales</taxon>
        <taxon>Prevotellaceae</taxon>
        <taxon>Leyella</taxon>
    </lineage>
</organism>
<keyword evidence="3" id="KW-1185">Reference proteome</keyword>
<dbReference type="AlphaFoldDB" id="A0A3R6MN31"/>
<feature type="domain" description="RNA polymerase sigma-70 ECF-like HTH" evidence="1">
    <location>
        <begin position="56"/>
        <end position="185"/>
    </location>
</feature>
<protein>
    <submittedName>
        <fullName evidence="2">Transcriptional regulator</fullName>
    </submittedName>
</protein>